<proteinExistence type="predicted"/>
<dbReference type="InterPro" id="IPR003661">
    <property type="entry name" value="HisK_dim/P_dom"/>
</dbReference>
<comment type="catalytic activity">
    <reaction evidence="1">
        <text>ATP + protein L-histidine = ADP + protein N-phospho-L-histidine.</text>
        <dbReference type="EC" id="2.7.13.3"/>
    </reaction>
</comment>
<dbReference type="Pfam" id="PF02518">
    <property type="entry name" value="HATPase_c"/>
    <property type="match status" value="1"/>
</dbReference>
<sequence>MAGLLKERLGHWVGFYPEPVLLIEGGIVRDSNIALSRLIGVDDAAFGHGQSFARVVSIDAQRAGGISWLTGKLIGPDSEVPVEVLLLPLQAGKEAREHIVYLRDRRPWLEREETLHRAKLQAETERNSARQFLAQMTHELRTPLNAVIGFSEIMVNQLFGPLDNRYRDYAEDIMQSGRHLLGIINDILDLSKIEAGEMVLDERQVDIGRILQTSIRILSERAAMGQVKIQVDPACIFPLVVGDETKLKQLFLNLLSNAVKFTPAGGRVVVRSEIDSRGWLAISVIDTGIGMSAADSKIAMMPFKQLHAKTEHDDRGTGLGLTISQAIAALHNGVLELESEVGKGTRVTLKLPADRLLAVS</sequence>
<name>A0A420WQ58_9PROT</name>
<evidence type="ECO:0000256" key="2">
    <source>
        <dbReference type="ARBA" id="ARBA00012438"/>
    </source>
</evidence>
<dbReference type="AlphaFoldDB" id="A0A420WQ58"/>
<keyword evidence="4" id="KW-0808">Transferase</keyword>
<evidence type="ECO:0000313" key="8">
    <source>
        <dbReference type="EMBL" id="RKQ73130.1"/>
    </source>
</evidence>
<dbReference type="PROSITE" id="PS50109">
    <property type="entry name" value="HIS_KIN"/>
    <property type="match status" value="1"/>
</dbReference>
<evidence type="ECO:0000256" key="5">
    <source>
        <dbReference type="ARBA" id="ARBA00022777"/>
    </source>
</evidence>
<evidence type="ECO:0000256" key="1">
    <source>
        <dbReference type="ARBA" id="ARBA00000085"/>
    </source>
</evidence>
<dbReference type="EC" id="2.7.13.3" evidence="2"/>
<dbReference type="SMART" id="SM00388">
    <property type="entry name" value="HisKA"/>
    <property type="match status" value="1"/>
</dbReference>
<evidence type="ECO:0000256" key="6">
    <source>
        <dbReference type="ARBA" id="ARBA00023012"/>
    </source>
</evidence>
<evidence type="ECO:0000313" key="9">
    <source>
        <dbReference type="Proteomes" id="UP000277424"/>
    </source>
</evidence>
<feature type="domain" description="Histidine kinase" evidence="7">
    <location>
        <begin position="135"/>
        <end position="355"/>
    </location>
</feature>
<dbReference type="InterPro" id="IPR036890">
    <property type="entry name" value="HATPase_C_sf"/>
</dbReference>
<dbReference type="CDD" id="cd00082">
    <property type="entry name" value="HisKA"/>
    <property type="match status" value="1"/>
</dbReference>
<dbReference type="GO" id="GO:0000155">
    <property type="term" value="F:phosphorelay sensor kinase activity"/>
    <property type="evidence" value="ECO:0007669"/>
    <property type="project" value="InterPro"/>
</dbReference>
<dbReference type="OrthoDB" id="8477705at2"/>
<dbReference type="InterPro" id="IPR036097">
    <property type="entry name" value="HisK_dim/P_sf"/>
</dbReference>
<dbReference type="InterPro" id="IPR050736">
    <property type="entry name" value="Sensor_HK_Regulatory"/>
</dbReference>
<dbReference type="InterPro" id="IPR004358">
    <property type="entry name" value="Sig_transdc_His_kin-like_C"/>
</dbReference>
<dbReference type="PRINTS" id="PR00344">
    <property type="entry name" value="BCTRLSENSOR"/>
</dbReference>
<dbReference type="Gene3D" id="3.30.565.10">
    <property type="entry name" value="Histidine kinase-like ATPase, C-terminal domain"/>
    <property type="match status" value="1"/>
</dbReference>
<dbReference type="RefSeq" id="WP_083859547.1">
    <property type="nucleotide sequence ID" value="NZ_RBIG01000001.1"/>
</dbReference>
<dbReference type="SUPFAM" id="SSF55874">
    <property type="entry name" value="ATPase domain of HSP90 chaperone/DNA topoisomerase II/histidine kinase"/>
    <property type="match status" value="1"/>
</dbReference>
<dbReference type="Proteomes" id="UP000277424">
    <property type="component" value="Unassembled WGS sequence"/>
</dbReference>
<dbReference type="EMBL" id="RBIG01000001">
    <property type="protein sequence ID" value="RKQ73130.1"/>
    <property type="molecule type" value="Genomic_DNA"/>
</dbReference>
<evidence type="ECO:0000259" key="7">
    <source>
        <dbReference type="PROSITE" id="PS50109"/>
    </source>
</evidence>
<dbReference type="InterPro" id="IPR003594">
    <property type="entry name" value="HATPase_dom"/>
</dbReference>
<evidence type="ECO:0000256" key="4">
    <source>
        <dbReference type="ARBA" id="ARBA00022679"/>
    </source>
</evidence>
<dbReference type="Pfam" id="PF00512">
    <property type="entry name" value="HisKA"/>
    <property type="match status" value="1"/>
</dbReference>
<dbReference type="PANTHER" id="PTHR43711">
    <property type="entry name" value="TWO-COMPONENT HISTIDINE KINASE"/>
    <property type="match status" value="1"/>
</dbReference>
<protein>
    <recommendedName>
        <fullName evidence="2">histidine kinase</fullName>
        <ecNumber evidence="2">2.7.13.3</ecNumber>
    </recommendedName>
</protein>
<accession>A0A420WQ58</accession>
<gene>
    <name evidence="8" type="ORF">BCL74_0905</name>
</gene>
<dbReference type="Gene3D" id="1.10.287.130">
    <property type="match status" value="1"/>
</dbReference>
<comment type="caution">
    <text evidence="8">The sequence shown here is derived from an EMBL/GenBank/DDBJ whole genome shotgun (WGS) entry which is preliminary data.</text>
</comment>
<dbReference type="PANTHER" id="PTHR43711:SF1">
    <property type="entry name" value="HISTIDINE KINASE 1"/>
    <property type="match status" value="1"/>
</dbReference>
<dbReference type="SMART" id="SM00387">
    <property type="entry name" value="HATPase_c"/>
    <property type="match status" value="1"/>
</dbReference>
<evidence type="ECO:0000256" key="3">
    <source>
        <dbReference type="ARBA" id="ARBA00022553"/>
    </source>
</evidence>
<organism evidence="8 9">
    <name type="scientific">Oceanibaculum indicum</name>
    <dbReference type="NCBI Taxonomy" id="526216"/>
    <lineage>
        <taxon>Bacteria</taxon>
        <taxon>Pseudomonadati</taxon>
        <taxon>Pseudomonadota</taxon>
        <taxon>Alphaproteobacteria</taxon>
        <taxon>Rhodospirillales</taxon>
        <taxon>Oceanibaculaceae</taxon>
        <taxon>Oceanibaculum</taxon>
    </lineage>
</organism>
<dbReference type="InterPro" id="IPR005467">
    <property type="entry name" value="His_kinase_dom"/>
</dbReference>
<dbReference type="SUPFAM" id="SSF47384">
    <property type="entry name" value="Homodimeric domain of signal transducing histidine kinase"/>
    <property type="match status" value="1"/>
</dbReference>
<keyword evidence="3" id="KW-0597">Phosphoprotein</keyword>
<keyword evidence="6" id="KW-0902">Two-component regulatory system</keyword>
<reference evidence="8 9" key="1">
    <citation type="submission" date="2018-10" db="EMBL/GenBank/DDBJ databases">
        <title>Comparative analysis of microorganisms from saline springs in Andes Mountain Range, Colombia.</title>
        <authorList>
            <person name="Rubin E."/>
        </authorList>
    </citation>
    <scope>NUCLEOTIDE SEQUENCE [LARGE SCALE GENOMIC DNA]</scope>
    <source>
        <strain evidence="8 9">USBA 36</strain>
    </source>
</reference>
<keyword evidence="5" id="KW-0418">Kinase</keyword>